<dbReference type="OrthoDB" id="9794581at2"/>
<comment type="caution">
    <text evidence="4">The sequence shown here is derived from an EMBL/GenBank/DDBJ whole genome shotgun (WGS) entry which is preliminary data.</text>
</comment>
<dbReference type="PANTHER" id="PTHR22789">
    <property type="entry name" value="FUCULOSE PHOSPHATE ALDOLASE"/>
    <property type="match status" value="1"/>
</dbReference>
<dbReference type="eggNOG" id="COG0235">
    <property type="taxonomic scope" value="Bacteria"/>
</dbReference>
<dbReference type="SMART" id="SM01007">
    <property type="entry name" value="Aldolase_II"/>
    <property type="match status" value="1"/>
</dbReference>
<dbReference type="GO" id="GO:0046872">
    <property type="term" value="F:metal ion binding"/>
    <property type="evidence" value="ECO:0007669"/>
    <property type="project" value="UniProtKB-KW"/>
</dbReference>
<dbReference type="AlphaFoldDB" id="E7MMU6"/>
<dbReference type="PANTHER" id="PTHR22789:SF0">
    <property type="entry name" value="3-OXO-TETRONATE 4-PHOSPHATE DECARBOXYLASE-RELATED"/>
    <property type="match status" value="1"/>
</dbReference>
<sequence>MLMEKERQLLIEYGKKMVNDHLTAGTGGNLSILDRSTGLMAISPSGIDYFETKLEDIVIMNLDGDVVEGTCKPSSELNLHIALYKKKPEITAVVHTHSTYCIVLSTLDMPIKAVNYILADAGTPSVPVAPYRRFATQELADAVADSIGDSNACLMANHGLSTCGKNLQSAYSLARECEWIAEIQWRAMCIGKPNIINDREMMGVLKDFATYGQPKKEER</sequence>
<dbReference type="HOGENOM" id="CLU_006033_3_0_9"/>
<gene>
    <name evidence="4" type="ORF">HMPREF9430_00863</name>
</gene>
<dbReference type="InterPro" id="IPR036409">
    <property type="entry name" value="Aldolase_II/adducin_N_sf"/>
</dbReference>
<dbReference type="GO" id="GO:0019323">
    <property type="term" value="P:pentose catabolic process"/>
    <property type="evidence" value="ECO:0007669"/>
    <property type="project" value="TreeGrafter"/>
</dbReference>
<keyword evidence="5" id="KW-1185">Reference proteome</keyword>
<dbReference type="GO" id="GO:0016832">
    <property type="term" value="F:aldehyde-lyase activity"/>
    <property type="evidence" value="ECO:0007669"/>
    <property type="project" value="TreeGrafter"/>
</dbReference>
<name>E7MMU6_9FIRM</name>
<dbReference type="InterPro" id="IPR050197">
    <property type="entry name" value="Aldolase_class_II_sugar_metab"/>
</dbReference>
<organism evidence="4 5">
    <name type="scientific">Solobacterium moorei F0204</name>
    <dbReference type="NCBI Taxonomy" id="706433"/>
    <lineage>
        <taxon>Bacteria</taxon>
        <taxon>Bacillati</taxon>
        <taxon>Bacillota</taxon>
        <taxon>Erysipelotrichia</taxon>
        <taxon>Erysipelotrichales</taxon>
        <taxon>Erysipelotrichaceae</taxon>
        <taxon>Solobacterium</taxon>
    </lineage>
</organism>
<dbReference type="RefSeq" id="WP_006525699.1">
    <property type="nucleotide sequence ID" value="NZ_GL637655.1"/>
</dbReference>
<feature type="domain" description="Class II aldolase/adducin N-terminal" evidence="3">
    <location>
        <begin position="8"/>
        <end position="185"/>
    </location>
</feature>
<dbReference type="STRING" id="706433.HMPREF9430_00863"/>
<keyword evidence="1" id="KW-0479">Metal-binding</keyword>
<dbReference type="EMBL" id="AECQ01000014">
    <property type="protein sequence ID" value="EFW24595.1"/>
    <property type="molecule type" value="Genomic_DNA"/>
</dbReference>
<evidence type="ECO:0000259" key="3">
    <source>
        <dbReference type="SMART" id="SM01007"/>
    </source>
</evidence>
<dbReference type="Gene3D" id="3.40.225.10">
    <property type="entry name" value="Class II aldolase/adducin N-terminal domain"/>
    <property type="match status" value="1"/>
</dbReference>
<evidence type="ECO:0000313" key="4">
    <source>
        <dbReference type="EMBL" id="EFW24595.1"/>
    </source>
</evidence>
<dbReference type="SUPFAM" id="SSF53639">
    <property type="entry name" value="AraD/HMP-PK domain-like"/>
    <property type="match status" value="1"/>
</dbReference>
<proteinExistence type="predicted"/>
<evidence type="ECO:0000313" key="5">
    <source>
        <dbReference type="Proteomes" id="UP000004097"/>
    </source>
</evidence>
<evidence type="ECO:0000256" key="2">
    <source>
        <dbReference type="ARBA" id="ARBA00023239"/>
    </source>
</evidence>
<accession>E7MMU6</accession>
<dbReference type="GO" id="GO:0005829">
    <property type="term" value="C:cytosol"/>
    <property type="evidence" value="ECO:0007669"/>
    <property type="project" value="TreeGrafter"/>
</dbReference>
<keyword evidence="2" id="KW-0456">Lyase</keyword>
<protein>
    <submittedName>
        <fullName evidence="4">Putative L-ribulose-5-phosphate 4-epimerase</fullName>
    </submittedName>
</protein>
<reference evidence="4 5" key="1">
    <citation type="submission" date="2010-08" db="EMBL/GenBank/DDBJ databases">
        <authorList>
            <person name="Weinstock G."/>
            <person name="Sodergren E."/>
            <person name="Clifton S."/>
            <person name="Fulton L."/>
            <person name="Fulton B."/>
            <person name="Courtney L."/>
            <person name="Fronick C."/>
            <person name="Harrison M."/>
            <person name="Strong C."/>
            <person name="Farmer C."/>
            <person name="Delahaunty K."/>
            <person name="Markovic C."/>
            <person name="Hall O."/>
            <person name="Minx P."/>
            <person name="Tomlinson C."/>
            <person name="Mitreva M."/>
            <person name="Hou S."/>
            <person name="Chen J."/>
            <person name="Wollam A."/>
            <person name="Pepin K.H."/>
            <person name="Johnson M."/>
            <person name="Bhonagiri V."/>
            <person name="Zhang X."/>
            <person name="Suruliraj S."/>
            <person name="Warren W."/>
            <person name="Chinwalla A."/>
            <person name="Mardis E.R."/>
            <person name="Wilson R.K."/>
        </authorList>
    </citation>
    <scope>NUCLEOTIDE SEQUENCE [LARGE SCALE GENOMIC DNA]</scope>
    <source>
        <strain evidence="4 5">F0204</strain>
    </source>
</reference>
<evidence type="ECO:0000256" key="1">
    <source>
        <dbReference type="ARBA" id="ARBA00022723"/>
    </source>
</evidence>
<dbReference type="Proteomes" id="UP000004097">
    <property type="component" value="Unassembled WGS sequence"/>
</dbReference>
<dbReference type="InterPro" id="IPR001303">
    <property type="entry name" value="Aldolase_II/adducin_N"/>
</dbReference>
<dbReference type="Pfam" id="PF00596">
    <property type="entry name" value="Aldolase_II"/>
    <property type="match status" value="1"/>
</dbReference>